<evidence type="ECO:0000256" key="1">
    <source>
        <dbReference type="SAM" id="MobiDB-lite"/>
    </source>
</evidence>
<gene>
    <name evidence="2" type="ORF">SDC9_165887</name>
</gene>
<dbReference type="AlphaFoldDB" id="A0A645FVQ6"/>
<reference evidence="2" key="1">
    <citation type="submission" date="2019-08" db="EMBL/GenBank/DDBJ databases">
        <authorList>
            <person name="Kucharzyk K."/>
            <person name="Murdoch R.W."/>
            <person name="Higgins S."/>
            <person name="Loffler F."/>
        </authorList>
    </citation>
    <scope>NUCLEOTIDE SEQUENCE</scope>
</reference>
<feature type="compositionally biased region" description="Basic and acidic residues" evidence="1">
    <location>
        <begin position="47"/>
        <end position="58"/>
    </location>
</feature>
<evidence type="ECO:0000313" key="2">
    <source>
        <dbReference type="EMBL" id="MPN18527.1"/>
    </source>
</evidence>
<organism evidence="2">
    <name type="scientific">bioreactor metagenome</name>
    <dbReference type="NCBI Taxonomy" id="1076179"/>
    <lineage>
        <taxon>unclassified sequences</taxon>
        <taxon>metagenomes</taxon>
        <taxon>ecological metagenomes</taxon>
    </lineage>
</organism>
<protein>
    <submittedName>
        <fullName evidence="2">Uncharacterized protein</fullName>
    </submittedName>
</protein>
<dbReference type="EMBL" id="VSSQ01065878">
    <property type="protein sequence ID" value="MPN18527.1"/>
    <property type="molecule type" value="Genomic_DNA"/>
</dbReference>
<comment type="caution">
    <text evidence="2">The sequence shown here is derived from an EMBL/GenBank/DDBJ whole genome shotgun (WGS) entry which is preliminary data.</text>
</comment>
<feature type="region of interest" description="Disordered" evidence="1">
    <location>
        <begin position="22"/>
        <end position="75"/>
    </location>
</feature>
<sequence length="75" mass="8307">MGVQDERYPRASGQFFRVDALNQMETEGGGKRRRLVDSATSGTIAQRSEHHEGKRYGSDKAAFPGTHRAGQDDAR</sequence>
<proteinExistence type="predicted"/>
<accession>A0A645FVQ6</accession>
<name>A0A645FVQ6_9ZZZZ</name>